<name>A0A8H4U3F0_9HYPO</name>
<feature type="compositionally biased region" description="Polar residues" evidence="1">
    <location>
        <begin position="131"/>
        <end position="149"/>
    </location>
</feature>
<evidence type="ECO:0000313" key="3">
    <source>
        <dbReference type="Proteomes" id="UP000635477"/>
    </source>
</evidence>
<dbReference type="Proteomes" id="UP000635477">
    <property type="component" value="Unassembled WGS sequence"/>
</dbReference>
<comment type="caution">
    <text evidence="2">The sequence shown here is derived from an EMBL/GenBank/DDBJ whole genome shotgun (WGS) entry which is preliminary data.</text>
</comment>
<reference evidence="2" key="2">
    <citation type="submission" date="2020-05" db="EMBL/GenBank/DDBJ databases">
        <authorList>
            <person name="Kim H.-S."/>
            <person name="Proctor R.H."/>
            <person name="Brown D.W."/>
        </authorList>
    </citation>
    <scope>NUCLEOTIDE SEQUENCE</scope>
    <source>
        <strain evidence="2">NRRL 22465</strain>
    </source>
</reference>
<dbReference type="OrthoDB" id="2830113at2759"/>
<sequence length="286" mass="32679">MSQSTSCADILSLFSNIIDCQNSKRWETLERYLQPTVNNNGQSQPREAFISYLQPGFDEEGKQSRLDSHLVDVTSQALAARLIISQTVVQEGKEDGPAVETFQYQAIVLAWFVDGRLSRWQALQDDETYRTRQPSATSTPQAILTRPSSTPSIDLKMRYHDYIKSINNKTMEAHFHKFCQPTVMHNDREMTTADYISLIGESQECIRDLNFKVQDILVDNQSGQVAARLEFTGVPVAKWANAEPNGKGVRFHEHVMYWLDGGRISWVWSILELDEYRKQLQGDHSS</sequence>
<accession>A0A8H4U3F0</accession>
<dbReference type="Gene3D" id="3.10.450.50">
    <property type="match status" value="2"/>
</dbReference>
<evidence type="ECO:0000313" key="2">
    <source>
        <dbReference type="EMBL" id="KAF4969111.1"/>
    </source>
</evidence>
<feature type="region of interest" description="Disordered" evidence="1">
    <location>
        <begin position="126"/>
        <end position="149"/>
    </location>
</feature>
<dbReference type="AlphaFoldDB" id="A0A8H4U3F0"/>
<evidence type="ECO:0000256" key="1">
    <source>
        <dbReference type="SAM" id="MobiDB-lite"/>
    </source>
</evidence>
<dbReference type="SUPFAM" id="SSF54427">
    <property type="entry name" value="NTF2-like"/>
    <property type="match status" value="1"/>
</dbReference>
<reference evidence="2" key="1">
    <citation type="journal article" date="2020" name="BMC Genomics">
        <title>Correction to: Identification and distribution of gene clusters required for synthesis of sphingolipid metabolism inhibitors in diverse species of the filamentous fungus Fusarium.</title>
        <authorList>
            <person name="Kim H.S."/>
            <person name="Lohmar J.M."/>
            <person name="Busman M."/>
            <person name="Brown D.W."/>
            <person name="Naumann T.A."/>
            <person name="Divon H.H."/>
            <person name="Lysoe E."/>
            <person name="Uhlig S."/>
            <person name="Proctor R.H."/>
        </authorList>
    </citation>
    <scope>NUCLEOTIDE SEQUENCE</scope>
    <source>
        <strain evidence="2">NRRL 22465</strain>
    </source>
</reference>
<dbReference type="EMBL" id="JABEYC010001111">
    <property type="protein sequence ID" value="KAF4969111.1"/>
    <property type="molecule type" value="Genomic_DNA"/>
</dbReference>
<dbReference type="GO" id="GO:0030638">
    <property type="term" value="P:polyketide metabolic process"/>
    <property type="evidence" value="ECO:0007669"/>
    <property type="project" value="InterPro"/>
</dbReference>
<dbReference type="InterPro" id="IPR032710">
    <property type="entry name" value="NTF2-like_dom_sf"/>
</dbReference>
<keyword evidence="3" id="KW-1185">Reference proteome</keyword>
<proteinExistence type="predicted"/>
<evidence type="ECO:0008006" key="4">
    <source>
        <dbReference type="Google" id="ProtNLM"/>
    </source>
</evidence>
<gene>
    <name evidence="2" type="ORF">FZEAL_10287</name>
</gene>
<organism evidence="2 3">
    <name type="scientific">Fusarium zealandicum</name>
    <dbReference type="NCBI Taxonomy" id="1053134"/>
    <lineage>
        <taxon>Eukaryota</taxon>
        <taxon>Fungi</taxon>
        <taxon>Dikarya</taxon>
        <taxon>Ascomycota</taxon>
        <taxon>Pezizomycotina</taxon>
        <taxon>Sordariomycetes</taxon>
        <taxon>Hypocreomycetidae</taxon>
        <taxon>Hypocreales</taxon>
        <taxon>Nectriaceae</taxon>
        <taxon>Fusarium</taxon>
        <taxon>Fusarium staphyleae species complex</taxon>
    </lineage>
</organism>
<dbReference type="Pfam" id="PF07366">
    <property type="entry name" value="SnoaL"/>
    <property type="match status" value="1"/>
</dbReference>
<protein>
    <recommendedName>
        <fullName evidence="4">SnoaL-like polyketide cyclase</fullName>
    </recommendedName>
</protein>
<dbReference type="InterPro" id="IPR009959">
    <property type="entry name" value="Cyclase_SnoaL-like"/>
</dbReference>